<evidence type="ECO:0000313" key="2">
    <source>
        <dbReference type="Proteomes" id="UP000214688"/>
    </source>
</evidence>
<gene>
    <name evidence="1" type="ORF">CIG75_08990</name>
</gene>
<dbReference type="OrthoDB" id="56388at2"/>
<evidence type="ECO:0000313" key="1">
    <source>
        <dbReference type="EMBL" id="ASS75099.1"/>
    </source>
</evidence>
<dbReference type="KEGG" id="tab:CIG75_08990"/>
<evidence type="ECO:0008006" key="3">
    <source>
        <dbReference type="Google" id="ProtNLM"/>
    </source>
</evidence>
<sequence>MNYQAQLSQLESQADMLPDGDAKVALLQQAIQLADAHNELIDSFELREKLIDASVGAGDPMRMLVAFSWCLTQMDKHPYQFEPTRMLWQYKWVVGHIDALPQITRTQVDALMEDMKTRYEAQGLSLRPYYRQQHAQAMYAGDRARADTAYRLWLAAAIDDFCDCNACERAHQVEYMVWLGEDEKALALAETILNGQLACSTVPHNTLHDLLEALVRLDRLEDAQELQKRGYAKIENEPSFMHGFANHIRFLALTDPEQAITLFHKHLRQAQDTSHLRNKFRYFLAGWLLYERLHREGQQNDLLPWLITETRALADAFDQRNGNTYHATLIDKTLALLY</sequence>
<organism evidence="1 2">
    <name type="scientific">Tumebacillus algifaecis</name>
    <dbReference type="NCBI Taxonomy" id="1214604"/>
    <lineage>
        <taxon>Bacteria</taxon>
        <taxon>Bacillati</taxon>
        <taxon>Bacillota</taxon>
        <taxon>Bacilli</taxon>
        <taxon>Bacillales</taxon>
        <taxon>Alicyclobacillaceae</taxon>
        <taxon>Tumebacillus</taxon>
    </lineage>
</organism>
<reference evidence="1 2" key="1">
    <citation type="journal article" date="2015" name="Int. J. Syst. Evol. Microbiol.">
        <title>Tumebacillus algifaecis sp. nov., isolated from decomposing algal scum.</title>
        <authorList>
            <person name="Wu Y.F."/>
            <person name="Zhang B."/>
            <person name="Xing P."/>
            <person name="Wu Q.L."/>
            <person name="Liu S.J."/>
        </authorList>
    </citation>
    <scope>NUCLEOTIDE SEQUENCE [LARGE SCALE GENOMIC DNA]</scope>
    <source>
        <strain evidence="1 2">THMBR28</strain>
    </source>
</reference>
<proteinExistence type="predicted"/>
<dbReference type="Proteomes" id="UP000214688">
    <property type="component" value="Chromosome"/>
</dbReference>
<dbReference type="AlphaFoldDB" id="A0A223D015"/>
<dbReference type="RefSeq" id="WP_094236348.1">
    <property type="nucleotide sequence ID" value="NZ_CP022657.1"/>
</dbReference>
<accession>A0A223D015</accession>
<keyword evidence="2" id="KW-1185">Reference proteome</keyword>
<dbReference type="EMBL" id="CP022657">
    <property type="protein sequence ID" value="ASS75099.1"/>
    <property type="molecule type" value="Genomic_DNA"/>
</dbReference>
<name>A0A223D015_9BACL</name>
<protein>
    <recommendedName>
        <fullName evidence="3">DUF4034 domain-containing protein</fullName>
    </recommendedName>
</protein>